<reference evidence="2" key="1">
    <citation type="submission" date="2025-08" db="UniProtKB">
        <authorList>
            <consortium name="RefSeq"/>
        </authorList>
    </citation>
    <scope>IDENTIFICATION</scope>
    <source>
        <tissue evidence="2">Leaves</tissue>
    </source>
</reference>
<dbReference type="KEGG" id="jre:108988832"/>
<dbReference type="PANTHER" id="PTHR32254:SF6">
    <property type="entry name" value="DUF1068 DOMAIN-CONTAINING PROTEIN"/>
    <property type="match status" value="1"/>
</dbReference>
<dbReference type="STRING" id="51240.A0A2I4EEC2"/>
<gene>
    <name evidence="2" type="primary">LOC108988832</name>
</gene>
<dbReference type="Pfam" id="PF06364">
    <property type="entry name" value="DUF1068"/>
    <property type="match status" value="1"/>
</dbReference>
<keyword evidence="1" id="KW-1185">Reference proteome</keyword>
<evidence type="ECO:0000313" key="1">
    <source>
        <dbReference type="Proteomes" id="UP000235220"/>
    </source>
</evidence>
<dbReference type="GeneID" id="108988832"/>
<dbReference type="InterPro" id="IPR010471">
    <property type="entry name" value="DUF1068"/>
</dbReference>
<dbReference type="PANTHER" id="PTHR32254">
    <property type="entry name" value="EXPRESSED PROTEIN"/>
    <property type="match status" value="1"/>
</dbReference>
<accession>A0A2I4EEC2</accession>
<dbReference type="OrthoDB" id="1851883at2759"/>
<proteinExistence type="predicted"/>
<name>A0A2I4EEC2_JUGRE</name>
<dbReference type="AlphaFoldDB" id="A0A2I4EEC2"/>
<organism evidence="1 2">
    <name type="scientific">Juglans regia</name>
    <name type="common">English walnut</name>
    <dbReference type="NCBI Taxonomy" id="51240"/>
    <lineage>
        <taxon>Eukaryota</taxon>
        <taxon>Viridiplantae</taxon>
        <taxon>Streptophyta</taxon>
        <taxon>Embryophyta</taxon>
        <taxon>Tracheophyta</taxon>
        <taxon>Spermatophyta</taxon>
        <taxon>Magnoliopsida</taxon>
        <taxon>eudicotyledons</taxon>
        <taxon>Gunneridae</taxon>
        <taxon>Pentapetalae</taxon>
        <taxon>rosids</taxon>
        <taxon>fabids</taxon>
        <taxon>Fagales</taxon>
        <taxon>Juglandaceae</taxon>
        <taxon>Juglans</taxon>
    </lineage>
</organism>
<evidence type="ECO:0000313" key="2">
    <source>
        <dbReference type="RefSeq" id="XP_018817751.1"/>
    </source>
</evidence>
<protein>
    <submittedName>
        <fullName evidence="2">Uncharacterized protein LOC108988832</fullName>
    </submittedName>
</protein>
<sequence>MAYPPDQAFYTKGVLRLALVLVGLSLAGYIVGPSRYWRLEWNSTTQAPCPLCVCNCSSEDFLPVHLEIINSSLADCGKNDPDMKEEMEKDFVALLSEELNLRKAVANDTIEQTKALVRDAMKTCSHYRREAEKCSAGVETCEEARQRAERELAEEVKLSALWEKRAREHGW</sequence>
<dbReference type="RefSeq" id="XP_018817751.1">
    <property type="nucleotide sequence ID" value="XM_018962206.2"/>
</dbReference>
<dbReference type="Proteomes" id="UP000235220">
    <property type="component" value="Chromosome 11"/>
</dbReference>
<dbReference type="Gramene" id="Jr11_02010_p1">
    <property type="protein sequence ID" value="cds.Jr11_02010_p1"/>
    <property type="gene ID" value="Jr11_02010"/>
</dbReference>